<keyword evidence="3" id="KW-1185">Reference proteome</keyword>
<sequence>MWDEISITKDMRFDTRSLKWKGIVDYAGETTIMVPNGLADHVLMFVFRPFLQGWIQPFAWFGTKGGAPGAVLLELVTKSIVRLFNAGAIVKACVCDGFSTNKSLYTSFGISGTEHGCTSMSHPLDDSVRIHCLIDVPHLLKCTQNHMIKHKKVQFQHGIKG</sequence>
<proteinExistence type="predicted"/>
<comment type="caution">
    <text evidence="2">The sequence shown here is derived from an EMBL/GenBank/DDBJ whole genome shotgun (WGS) entry which is preliminary data.</text>
</comment>
<accession>A0A162CYG7</accession>
<evidence type="ECO:0000313" key="2">
    <source>
        <dbReference type="EMBL" id="KZR96174.1"/>
    </source>
</evidence>
<feature type="domain" description="Transposable element P transposase-like RNase H" evidence="1">
    <location>
        <begin position="1"/>
        <end position="109"/>
    </location>
</feature>
<dbReference type="Proteomes" id="UP000076858">
    <property type="component" value="Unassembled WGS sequence"/>
</dbReference>
<gene>
    <name evidence="2" type="ORF">APZ42_009646</name>
</gene>
<dbReference type="EMBL" id="LRGB01025838">
    <property type="protein sequence ID" value="KZR96174.1"/>
    <property type="molecule type" value="Genomic_DNA"/>
</dbReference>
<dbReference type="GO" id="GO:0051301">
    <property type="term" value="P:cell division"/>
    <property type="evidence" value="ECO:0007669"/>
    <property type="project" value="UniProtKB-KW"/>
</dbReference>
<name>A0A162CYG7_9CRUS</name>
<keyword evidence="2" id="KW-0131">Cell cycle</keyword>
<evidence type="ECO:0000313" key="3">
    <source>
        <dbReference type="Proteomes" id="UP000076858"/>
    </source>
</evidence>
<evidence type="ECO:0000259" key="1">
    <source>
        <dbReference type="Pfam" id="PF21787"/>
    </source>
</evidence>
<reference evidence="2 3" key="1">
    <citation type="submission" date="2016-03" db="EMBL/GenBank/DDBJ databases">
        <title>EvidentialGene: Evidence-directed Construction of Genes on Genomes.</title>
        <authorList>
            <person name="Gilbert D.G."/>
            <person name="Choi J.-H."/>
            <person name="Mockaitis K."/>
            <person name="Colbourne J."/>
            <person name="Pfrender M."/>
        </authorList>
    </citation>
    <scope>NUCLEOTIDE SEQUENCE [LARGE SCALE GENOMIC DNA]</scope>
    <source>
        <strain evidence="2 3">Xinb3</strain>
        <tissue evidence="2">Complete organism</tissue>
    </source>
</reference>
<dbReference type="Pfam" id="PF21787">
    <property type="entry name" value="TNP-like_RNaseH_N"/>
    <property type="match status" value="1"/>
</dbReference>
<dbReference type="InterPro" id="IPR048365">
    <property type="entry name" value="TNP-like_RNaseH_N"/>
</dbReference>
<organism evidence="2 3">
    <name type="scientific">Daphnia magna</name>
    <dbReference type="NCBI Taxonomy" id="35525"/>
    <lineage>
        <taxon>Eukaryota</taxon>
        <taxon>Metazoa</taxon>
        <taxon>Ecdysozoa</taxon>
        <taxon>Arthropoda</taxon>
        <taxon>Crustacea</taxon>
        <taxon>Branchiopoda</taxon>
        <taxon>Diplostraca</taxon>
        <taxon>Cladocera</taxon>
        <taxon>Anomopoda</taxon>
        <taxon>Daphniidae</taxon>
        <taxon>Daphnia</taxon>
    </lineage>
</organism>
<keyword evidence="2" id="KW-0132">Cell division</keyword>
<dbReference type="AlphaFoldDB" id="A0A162CYG7"/>
<dbReference type="OrthoDB" id="6502489at2759"/>
<protein>
    <submittedName>
        <fullName evidence="2">Cell division protein ftsj</fullName>
    </submittedName>
</protein>